<reference evidence="3 4" key="1">
    <citation type="journal article" date="2019" name="Nat. Med.">
        <title>A library of human gut bacterial isolates paired with longitudinal multiomics data enables mechanistic microbiome research.</title>
        <authorList>
            <person name="Poyet M."/>
            <person name="Groussin M."/>
            <person name="Gibbons S.M."/>
            <person name="Avila-Pacheco J."/>
            <person name="Jiang X."/>
            <person name="Kearney S.M."/>
            <person name="Perrotta A.R."/>
            <person name="Berdy B."/>
            <person name="Zhao S."/>
            <person name="Lieberman T.D."/>
            <person name="Swanson P.K."/>
            <person name="Smith M."/>
            <person name="Roesemann S."/>
            <person name="Alexander J.E."/>
            <person name="Rich S.A."/>
            <person name="Livny J."/>
            <person name="Vlamakis H."/>
            <person name="Clish C."/>
            <person name="Bullock K."/>
            <person name="Deik A."/>
            <person name="Scott J."/>
            <person name="Pierce K.A."/>
            <person name="Xavier R.J."/>
            <person name="Alm E.J."/>
        </authorList>
    </citation>
    <scope>NUCLEOTIDE SEQUENCE [LARGE SCALE GENOMIC DNA]</scope>
    <source>
        <strain evidence="3 4">BIOML-A1</strain>
    </source>
</reference>
<dbReference type="Pfam" id="PF02037">
    <property type="entry name" value="SAP"/>
    <property type="match status" value="1"/>
</dbReference>
<accession>A0A6L6L8H9</accession>
<organism evidence="3 4">
    <name type="scientific">Roseburia intestinalis</name>
    <dbReference type="NCBI Taxonomy" id="166486"/>
    <lineage>
        <taxon>Bacteria</taxon>
        <taxon>Bacillati</taxon>
        <taxon>Bacillota</taxon>
        <taxon>Clostridia</taxon>
        <taxon>Lachnospirales</taxon>
        <taxon>Lachnospiraceae</taxon>
        <taxon>Roseburia</taxon>
    </lineage>
</organism>
<dbReference type="Gene3D" id="1.10.720.30">
    <property type="entry name" value="SAP domain"/>
    <property type="match status" value="1"/>
</dbReference>
<keyword evidence="1" id="KW-0812">Transmembrane</keyword>
<evidence type="ECO:0000313" key="4">
    <source>
        <dbReference type="Proteomes" id="UP000478483"/>
    </source>
</evidence>
<keyword evidence="1" id="KW-1133">Transmembrane helix</keyword>
<dbReference type="InterPro" id="IPR003034">
    <property type="entry name" value="SAP_dom"/>
</dbReference>
<feature type="transmembrane region" description="Helical" evidence="1">
    <location>
        <begin position="7"/>
        <end position="29"/>
    </location>
</feature>
<gene>
    <name evidence="3" type="ORF">GMD50_16965</name>
</gene>
<keyword evidence="1" id="KW-0472">Membrane</keyword>
<dbReference type="SUPFAM" id="SSF68906">
    <property type="entry name" value="SAP domain"/>
    <property type="match status" value="1"/>
</dbReference>
<evidence type="ECO:0000313" key="3">
    <source>
        <dbReference type="EMBL" id="MTR86698.1"/>
    </source>
</evidence>
<evidence type="ECO:0000256" key="1">
    <source>
        <dbReference type="SAM" id="Phobius"/>
    </source>
</evidence>
<proteinExistence type="predicted"/>
<sequence length="433" mass="49329">MKKVFSVLSRIICGFFGIYFLLCSIGGIINCFINPSIPIVLCLLLTFIFAIIGILLTKIAFNKKTSTGSASNVAINNIPDSPTYQVGQSAATCSVNTQNEPTDIEPSPSIHSEQYVEHNGVIFHPDGSSITDEEVPYLVQLGYEEALQREGIYDSEMLDLPHINNDLQSKRFQTAIPSYQELCNISANTSNVPMLSTDIFFLKYLDGRILEHPNIAQYWYYEYDINYSIEIKKLISSGLLTISQINLKRFKVDDLKNILRHFELPLSGKKADLQKRILENISLEELSSFLGDSTHYFCATDTGSELIKTVHDSATFNLELENEALSLILDYDYEDAFNLIWNYKKQTPAEKNTHYNYNPAMDELYDSIMIPCGFFYTLKKDRDIEENLRAAIVFCRMYGLGQDKVRKLIMRIYMESGHDFSEDAKNLINGRLL</sequence>
<dbReference type="EMBL" id="WNAJ01000026">
    <property type="protein sequence ID" value="MTR86698.1"/>
    <property type="molecule type" value="Genomic_DNA"/>
</dbReference>
<feature type="domain" description="SAP" evidence="2">
    <location>
        <begin position="247"/>
        <end position="281"/>
    </location>
</feature>
<evidence type="ECO:0000259" key="2">
    <source>
        <dbReference type="PROSITE" id="PS50800"/>
    </source>
</evidence>
<dbReference type="RefSeq" id="WP_155219938.1">
    <property type="nucleotide sequence ID" value="NZ_WNAJ01000026.1"/>
</dbReference>
<name>A0A6L6L8H9_9FIRM</name>
<protein>
    <recommendedName>
        <fullName evidence="2">SAP domain-containing protein</fullName>
    </recommendedName>
</protein>
<dbReference type="AlphaFoldDB" id="A0A6L6L8H9"/>
<dbReference type="Proteomes" id="UP000478483">
    <property type="component" value="Unassembled WGS sequence"/>
</dbReference>
<feature type="transmembrane region" description="Helical" evidence="1">
    <location>
        <begin position="35"/>
        <end position="56"/>
    </location>
</feature>
<dbReference type="SMART" id="SM00513">
    <property type="entry name" value="SAP"/>
    <property type="match status" value="1"/>
</dbReference>
<dbReference type="InterPro" id="IPR036361">
    <property type="entry name" value="SAP_dom_sf"/>
</dbReference>
<dbReference type="PROSITE" id="PS50800">
    <property type="entry name" value="SAP"/>
    <property type="match status" value="1"/>
</dbReference>
<comment type="caution">
    <text evidence="3">The sequence shown here is derived from an EMBL/GenBank/DDBJ whole genome shotgun (WGS) entry which is preliminary data.</text>
</comment>